<keyword evidence="2" id="KW-1185">Reference proteome</keyword>
<dbReference type="EMBL" id="JACXAE010000064">
    <property type="protein sequence ID" value="MBD2774142.1"/>
    <property type="molecule type" value="Genomic_DNA"/>
</dbReference>
<evidence type="ECO:0000313" key="1">
    <source>
        <dbReference type="EMBL" id="MBD2774142.1"/>
    </source>
</evidence>
<gene>
    <name evidence="1" type="ORF">ICL16_19200</name>
</gene>
<organism evidence="1 2">
    <name type="scientific">Iningainema tapete BLCC-T55</name>
    <dbReference type="NCBI Taxonomy" id="2748662"/>
    <lineage>
        <taxon>Bacteria</taxon>
        <taxon>Bacillati</taxon>
        <taxon>Cyanobacteriota</taxon>
        <taxon>Cyanophyceae</taxon>
        <taxon>Nostocales</taxon>
        <taxon>Scytonemataceae</taxon>
        <taxon>Iningainema tapete</taxon>
    </lineage>
</organism>
<dbReference type="Proteomes" id="UP000629098">
    <property type="component" value="Unassembled WGS sequence"/>
</dbReference>
<protein>
    <submittedName>
        <fullName evidence="1">Uncharacterized protein</fullName>
    </submittedName>
</protein>
<proteinExistence type="predicted"/>
<sequence length="65" mass="7692">MTTKTFLKDKEYWLKHGNFSFGDWTVSAGQTHLNLEQILLTKSQFDELKKLTEFMMFALVPTYNQ</sequence>
<dbReference type="AlphaFoldDB" id="A0A8J6XPM3"/>
<name>A0A8J6XPM3_9CYAN</name>
<accession>A0A8J6XPM3</accession>
<comment type="caution">
    <text evidence="1">The sequence shown here is derived from an EMBL/GenBank/DDBJ whole genome shotgun (WGS) entry which is preliminary data.</text>
</comment>
<reference evidence="1" key="1">
    <citation type="submission" date="2020-09" db="EMBL/GenBank/DDBJ databases">
        <title>Iningainema tapete sp. nov. (Scytonemataceae, Cyanobacteria) from greenhouses in central Florida (USA) produces two types of nodularin with biosynthetic potential for microcystin-LR and anabaenopeptins.</title>
        <authorList>
            <person name="Berthold D.E."/>
            <person name="Lefler F.W."/>
            <person name="Huang I.-S."/>
            <person name="Abdulla H."/>
            <person name="Zimba P.V."/>
            <person name="Laughinghouse H.D. IV."/>
        </authorList>
    </citation>
    <scope>NUCLEOTIDE SEQUENCE</scope>
    <source>
        <strain evidence="1">BLCCT55</strain>
    </source>
</reference>
<evidence type="ECO:0000313" key="2">
    <source>
        <dbReference type="Proteomes" id="UP000629098"/>
    </source>
</evidence>
<dbReference type="RefSeq" id="WP_190830771.1">
    <property type="nucleotide sequence ID" value="NZ_CAWPPI010000064.1"/>
</dbReference>